<protein>
    <submittedName>
        <fullName evidence="2">Uncharacterized protein</fullName>
    </submittedName>
</protein>
<name>A0ABD0Y937_9HEMI</name>
<accession>A0ABD0Y937</accession>
<proteinExistence type="predicted"/>
<keyword evidence="3" id="KW-1185">Reference proteome</keyword>
<feature type="region of interest" description="Disordered" evidence="1">
    <location>
        <begin position="182"/>
        <end position="250"/>
    </location>
</feature>
<evidence type="ECO:0000313" key="2">
    <source>
        <dbReference type="EMBL" id="KAL1115488.1"/>
    </source>
</evidence>
<evidence type="ECO:0000313" key="3">
    <source>
        <dbReference type="Proteomes" id="UP001558652"/>
    </source>
</evidence>
<reference evidence="2 3" key="1">
    <citation type="submission" date="2024-07" db="EMBL/GenBank/DDBJ databases">
        <title>Chromosome-level genome assembly of the water stick insect Ranatra chinensis (Heteroptera: Nepidae).</title>
        <authorList>
            <person name="Liu X."/>
        </authorList>
    </citation>
    <scope>NUCLEOTIDE SEQUENCE [LARGE SCALE GENOMIC DNA]</scope>
    <source>
        <strain evidence="2">Cailab_2021Rc</strain>
        <tissue evidence="2">Muscle</tissue>
    </source>
</reference>
<dbReference type="AlphaFoldDB" id="A0ABD0Y937"/>
<dbReference type="Proteomes" id="UP001558652">
    <property type="component" value="Unassembled WGS sequence"/>
</dbReference>
<evidence type="ECO:0000256" key="1">
    <source>
        <dbReference type="SAM" id="MobiDB-lite"/>
    </source>
</evidence>
<comment type="caution">
    <text evidence="2">The sequence shown here is derived from an EMBL/GenBank/DDBJ whole genome shotgun (WGS) entry which is preliminary data.</text>
</comment>
<dbReference type="EMBL" id="JBFDAA010000020">
    <property type="protein sequence ID" value="KAL1115488.1"/>
    <property type="molecule type" value="Genomic_DNA"/>
</dbReference>
<feature type="region of interest" description="Disordered" evidence="1">
    <location>
        <begin position="47"/>
        <end position="98"/>
    </location>
</feature>
<organism evidence="2 3">
    <name type="scientific">Ranatra chinensis</name>
    <dbReference type="NCBI Taxonomy" id="642074"/>
    <lineage>
        <taxon>Eukaryota</taxon>
        <taxon>Metazoa</taxon>
        <taxon>Ecdysozoa</taxon>
        <taxon>Arthropoda</taxon>
        <taxon>Hexapoda</taxon>
        <taxon>Insecta</taxon>
        <taxon>Pterygota</taxon>
        <taxon>Neoptera</taxon>
        <taxon>Paraneoptera</taxon>
        <taxon>Hemiptera</taxon>
        <taxon>Heteroptera</taxon>
        <taxon>Panheteroptera</taxon>
        <taxon>Nepomorpha</taxon>
        <taxon>Nepidae</taxon>
        <taxon>Ranatrinae</taxon>
        <taxon>Ranatra</taxon>
    </lineage>
</organism>
<feature type="compositionally biased region" description="Basic and acidic residues" evidence="1">
    <location>
        <begin position="63"/>
        <end position="83"/>
    </location>
</feature>
<feature type="compositionally biased region" description="Polar residues" evidence="1">
    <location>
        <begin position="182"/>
        <end position="201"/>
    </location>
</feature>
<gene>
    <name evidence="2" type="ORF">AAG570_007518</name>
</gene>
<sequence>MPPRSLNGGVSFGWNTVTYPPYSQGTLNNPRAGNVFPTSRLVRTKSPLWEAFKTDTPESSQMSEDKCTPPDEDRTELGADRNTTDVQKSSKRRSTIGDSRLSQPFGGLVFSVECEDPLKVKNSALRLRGTRVNWSVESVSHSKWRTYHGLSLVGPYKFRLVAVCSSDANCDPPMVPLKTAVSRNRTAVTSDRAQRASSETKASGEACWRVGGPSRGAPRCGGPSRRDTSAQATGEGPRRGAAARAGEGGGLDSLASQCHAPDCTPTSHSGRYIVTDAMCWLGIT</sequence>